<dbReference type="RefSeq" id="XP_006814358.1">
    <property type="nucleotide sequence ID" value="XM_006814295.1"/>
</dbReference>
<evidence type="ECO:0000256" key="3">
    <source>
        <dbReference type="SAM" id="MobiDB-lite"/>
    </source>
</evidence>
<name>A0ABM0M2W7_SACKO</name>
<sequence>MPGQFPELRVGLGQTGVNCMLDTDIKVSTVTEHFLNKHLAQERELVDVPNFFGKDEDDNGYYDIIKHHIITIDDKPVNAPYRRVEPQQWVENERLVDSDGNFEYDIKLTPAQLAMIEEDITAQSSGVEARKAHGHIAARWPGGVIPYDISSSSQDDITEIQNALSYWERLTCLQFPQYDPANPEHTARIQFIKGVGCWSMVGRIGNEAQNISIGTGCASKGIIVHEVGHAIGLWHEQNRPDRDNYVIINEENIIPDAILNFHKFGTTTAETYNVPYDEFSVNGLNTIDAINADDQSKMGNRDYLTEADIEIVNIMYSCPYDQYCYSGCPWSDDGECDDGGVMSVYNVCSYGSDCSDCGIRPHPLCNNACKWNADGMCDDGGPNSIVNVCDYGSDCKDCGVRSDAICDTYCYYNNDGECDDGGPNSDWMDCPLGSDCIDCGVRVGATKRSLKKEVPPKKTSDGKKKKATSSEN</sequence>
<dbReference type="CDD" id="cd04280">
    <property type="entry name" value="ZnMc_astacin_like"/>
    <property type="match status" value="1"/>
</dbReference>
<keyword evidence="1 2" id="KW-0378">Hydrolase</keyword>
<feature type="region of interest" description="Disordered" evidence="3">
    <location>
        <begin position="447"/>
        <end position="472"/>
    </location>
</feature>
<feature type="binding site" evidence="1">
    <location>
        <position position="235"/>
    </location>
    <ligand>
        <name>Zn(2+)</name>
        <dbReference type="ChEBI" id="CHEBI:29105"/>
        <note>catalytic</note>
    </ligand>
</feature>
<dbReference type="PRINTS" id="PR00480">
    <property type="entry name" value="ASTACIN"/>
</dbReference>
<evidence type="ECO:0000313" key="5">
    <source>
        <dbReference type="Proteomes" id="UP000694865"/>
    </source>
</evidence>
<proteinExistence type="predicted"/>
<keyword evidence="1 2" id="KW-0645">Protease</keyword>
<dbReference type="PANTHER" id="PTHR10127:SF850">
    <property type="entry name" value="METALLOENDOPEPTIDASE"/>
    <property type="match status" value="1"/>
</dbReference>
<dbReference type="InterPro" id="IPR024079">
    <property type="entry name" value="MetalloPept_cat_dom_sf"/>
</dbReference>
<dbReference type="PANTHER" id="PTHR10127">
    <property type="entry name" value="DISCOIDIN, CUB, EGF, LAMININ , AND ZINC METALLOPROTEASE DOMAIN CONTAINING"/>
    <property type="match status" value="1"/>
</dbReference>
<evidence type="ECO:0000256" key="1">
    <source>
        <dbReference type="PROSITE-ProRule" id="PRU01211"/>
    </source>
</evidence>
<protein>
    <recommendedName>
        <fullName evidence="2">Metalloendopeptidase</fullName>
        <ecNumber evidence="2">3.4.24.-</ecNumber>
    </recommendedName>
</protein>
<dbReference type="InterPro" id="IPR001506">
    <property type="entry name" value="Peptidase_M12A"/>
</dbReference>
<feature type="compositionally biased region" description="Basic residues" evidence="3">
    <location>
        <begin position="463"/>
        <end position="472"/>
    </location>
</feature>
<dbReference type="SMART" id="SM00235">
    <property type="entry name" value="ZnMc"/>
    <property type="match status" value="1"/>
</dbReference>
<gene>
    <name evidence="6" type="primary">LOC100372662</name>
</gene>
<dbReference type="EC" id="3.4.24.-" evidence="2"/>
<keyword evidence="1 2" id="KW-0862">Zinc</keyword>
<evidence type="ECO:0000313" key="6">
    <source>
        <dbReference type="RefSeq" id="XP_006814358.1"/>
    </source>
</evidence>
<reference evidence="6" key="1">
    <citation type="submission" date="2025-08" db="UniProtKB">
        <authorList>
            <consortium name="RefSeq"/>
        </authorList>
    </citation>
    <scope>IDENTIFICATION</scope>
    <source>
        <tissue evidence="6">Testes</tissue>
    </source>
</reference>
<dbReference type="Proteomes" id="UP000694865">
    <property type="component" value="Unplaced"/>
</dbReference>
<dbReference type="InterPro" id="IPR034035">
    <property type="entry name" value="Astacin-like_dom"/>
</dbReference>
<dbReference type="InterPro" id="IPR006026">
    <property type="entry name" value="Peptidase_Metallo"/>
</dbReference>
<keyword evidence="1 2" id="KW-0482">Metalloprotease</keyword>
<accession>A0ABM0M2W7</accession>
<evidence type="ECO:0000256" key="2">
    <source>
        <dbReference type="RuleBase" id="RU361183"/>
    </source>
</evidence>
<keyword evidence="5" id="KW-1185">Reference proteome</keyword>
<feature type="active site" evidence="1">
    <location>
        <position position="226"/>
    </location>
</feature>
<dbReference type="GeneID" id="100372662"/>
<dbReference type="Gene3D" id="3.40.390.10">
    <property type="entry name" value="Collagenase (Catalytic Domain)"/>
    <property type="match status" value="1"/>
</dbReference>
<feature type="binding site" evidence="1">
    <location>
        <position position="225"/>
    </location>
    <ligand>
        <name>Zn(2+)</name>
        <dbReference type="ChEBI" id="CHEBI:29105"/>
        <note>catalytic</note>
    </ligand>
</feature>
<dbReference type="PROSITE" id="PS51864">
    <property type="entry name" value="ASTACIN"/>
    <property type="match status" value="1"/>
</dbReference>
<evidence type="ECO:0000259" key="4">
    <source>
        <dbReference type="PROSITE" id="PS51864"/>
    </source>
</evidence>
<feature type="binding site" evidence="1">
    <location>
        <position position="229"/>
    </location>
    <ligand>
        <name>Zn(2+)</name>
        <dbReference type="ChEBI" id="CHEBI:29105"/>
        <note>catalytic</note>
    </ligand>
</feature>
<keyword evidence="1 2" id="KW-0479">Metal-binding</keyword>
<feature type="compositionally biased region" description="Basic and acidic residues" evidence="3">
    <location>
        <begin position="451"/>
        <end position="462"/>
    </location>
</feature>
<comment type="caution">
    <text evidence="1">Lacks conserved residue(s) required for the propagation of feature annotation.</text>
</comment>
<dbReference type="SUPFAM" id="SSF55486">
    <property type="entry name" value="Metalloproteases ('zincins'), catalytic domain"/>
    <property type="match status" value="1"/>
</dbReference>
<feature type="domain" description="Peptidase M12A" evidence="4">
    <location>
        <begin position="131"/>
        <end position="319"/>
    </location>
</feature>
<comment type="cofactor">
    <cofactor evidence="1 2">
        <name>Zn(2+)</name>
        <dbReference type="ChEBI" id="CHEBI:29105"/>
    </cofactor>
    <text evidence="1 2">Binds 1 zinc ion per subunit.</text>
</comment>
<organism evidence="5 6">
    <name type="scientific">Saccoglossus kowalevskii</name>
    <name type="common">Acorn worm</name>
    <dbReference type="NCBI Taxonomy" id="10224"/>
    <lineage>
        <taxon>Eukaryota</taxon>
        <taxon>Metazoa</taxon>
        <taxon>Hemichordata</taxon>
        <taxon>Enteropneusta</taxon>
        <taxon>Harrimaniidae</taxon>
        <taxon>Saccoglossus</taxon>
    </lineage>
</organism>
<dbReference type="Pfam" id="PF01400">
    <property type="entry name" value="Astacin"/>
    <property type="match status" value="1"/>
</dbReference>